<keyword evidence="3 6" id="KW-0808">Transferase</keyword>
<gene>
    <name evidence="6" type="ORF">FSB78_12890</name>
</gene>
<keyword evidence="4" id="KW-0949">S-adenosyl-L-methionine</keyword>
<dbReference type="OrthoDB" id="9808140at2"/>
<keyword evidence="5" id="KW-0443">Lipid metabolism</keyword>
<dbReference type="SUPFAM" id="SSF53335">
    <property type="entry name" value="S-adenosyl-L-methionine-dependent methyltransferases"/>
    <property type="match status" value="1"/>
</dbReference>
<keyword evidence="2 6" id="KW-0489">Methyltransferase</keyword>
<dbReference type="PANTHER" id="PTHR43667">
    <property type="entry name" value="CYCLOPROPANE-FATTY-ACYL-PHOSPHOLIPID SYNTHASE"/>
    <property type="match status" value="1"/>
</dbReference>
<accession>A0A5C6UG28</accession>
<dbReference type="Pfam" id="PF02353">
    <property type="entry name" value="CMAS"/>
    <property type="match status" value="1"/>
</dbReference>
<dbReference type="InterPro" id="IPR029063">
    <property type="entry name" value="SAM-dependent_MTases_sf"/>
</dbReference>
<evidence type="ECO:0000313" key="7">
    <source>
        <dbReference type="Proteomes" id="UP000321250"/>
    </source>
</evidence>
<evidence type="ECO:0000256" key="3">
    <source>
        <dbReference type="ARBA" id="ARBA00022679"/>
    </source>
</evidence>
<evidence type="ECO:0000256" key="4">
    <source>
        <dbReference type="ARBA" id="ARBA00022691"/>
    </source>
</evidence>
<dbReference type="CDD" id="cd02440">
    <property type="entry name" value="AdoMet_MTases"/>
    <property type="match status" value="1"/>
</dbReference>
<sequence>MADLLANARTIIAHIAGHLQADVSVELWNGEIVPLGPNARDDIRIVIASPAAIGRLVRSPKLMTLVEVYIAGGIDIQGGSPLEALGRWEHLRAVGLVKSVNRGLIMKAAWPFLFATDGDKGALSFGDRVGALFGKGRDDTAMIQFHYDVSNAFYQLFLDPEMQYSAAVFATPETSLADAQLAKMDLICRKLELVPGDRMLDLGCGWGGLACHAAEFFGATVHGITLSQEQHDLAQARVASRGLSDRVTIELRDYRTIETPGIYGKIAQIGMFEHVGIDNHDRHFEQMHRLLGPHGLYLHQATTRRATKDLTKFRKRTAYMAVINRYIFPGGELDYIGMTTTNLERHGFEVMDVESMREHYYRSLKAWSEALYANREAAVAEVGLTRTRLWLLYLALSCTGFWRGVLCDFQTLAQKRTVGLSGLPLRPGYRGLS</sequence>
<dbReference type="PANTHER" id="PTHR43667:SF1">
    <property type="entry name" value="CYCLOPROPANE-FATTY-ACYL-PHOSPHOLIPID SYNTHASE"/>
    <property type="match status" value="1"/>
</dbReference>
<comment type="caution">
    <text evidence="6">The sequence shown here is derived from an EMBL/GenBank/DDBJ whole genome shotgun (WGS) entry which is preliminary data.</text>
</comment>
<dbReference type="GO" id="GO:0008610">
    <property type="term" value="P:lipid biosynthetic process"/>
    <property type="evidence" value="ECO:0007669"/>
    <property type="project" value="InterPro"/>
</dbReference>
<evidence type="ECO:0000256" key="5">
    <source>
        <dbReference type="ARBA" id="ARBA00023098"/>
    </source>
</evidence>
<dbReference type="GO" id="GO:0008168">
    <property type="term" value="F:methyltransferase activity"/>
    <property type="evidence" value="ECO:0007669"/>
    <property type="project" value="UniProtKB-KW"/>
</dbReference>
<dbReference type="AlphaFoldDB" id="A0A5C6UG28"/>
<evidence type="ECO:0000313" key="6">
    <source>
        <dbReference type="EMBL" id="TXC71743.1"/>
    </source>
</evidence>
<dbReference type="Proteomes" id="UP000321250">
    <property type="component" value="Unassembled WGS sequence"/>
</dbReference>
<dbReference type="GO" id="GO:0032259">
    <property type="term" value="P:methylation"/>
    <property type="evidence" value="ECO:0007669"/>
    <property type="project" value="UniProtKB-KW"/>
</dbReference>
<comment type="similarity">
    <text evidence="1">Belongs to the CFA/CMAS family.</text>
</comment>
<dbReference type="EMBL" id="VOQR01000001">
    <property type="protein sequence ID" value="TXC71743.1"/>
    <property type="molecule type" value="Genomic_DNA"/>
</dbReference>
<keyword evidence="7" id="KW-1185">Reference proteome</keyword>
<evidence type="ECO:0000256" key="2">
    <source>
        <dbReference type="ARBA" id="ARBA00022603"/>
    </source>
</evidence>
<organism evidence="6 7">
    <name type="scientific">Sphingomonas ginsenosidivorax</name>
    <dbReference type="NCBI Taxonomy" id="862135"/>
    <lineage>
        <taxon>Bacteria</taxon>
        <taxon>Pseudomonadati</taxon>
        <taxon>Pseudomonadota</taxon>
        <taxon>Alphaproteobacteria</taxon>
        <taxon>Sphingomonadales</taxon>
        <taxon>Sphingomonadaceae</taxon>
        <taxon>Sphingomonas</taxon>
    </lineage>
</organism>
<dbReference type="Gene3D" id="3.40.50.150">
    <property type="entry name" value="Vaccinia Virus protein VP39"/>
    <property type="match status" value="1"/>
</dbReference>
<name>A0A5C6UG28_9SPHN</name>
<proteinExistence type="inferred from homology"/>
<dbReference type="InterPro" id="IPR003333">
    <property type="entry name" value="CMAS"/>
</dbReference>
<dbReference type="RefSeq" id="WP_147083021.1">
    <property type="nucleotide sequence ID" value="NZ_VOQR01000001.1"/>
</dbReference>
<protein>
    <submittedName>
        <fullName evidence="6">Class I SAM-dependent methyltransferase</fullName>
    </submittedName>
</protein>
<dbReference type="InterPro" id="IPR050723">
    <property type="entry name" value="CFA/CMAS"/>
</dbReference>
<dbReference type="PIRSF" id="PIRSF003085">
    <property type="entry name" value="CMAS"/>
    <property type="match status" value="1"/>
</dbReference>
<evidence type="ECO:0000256" key="1">
    <source>
        <dbReference type="ARBA" id="ARBA00010815"/>
    </source>
</evidence>
<reference evidence="6 7" key="1">
    <citation type="journal article" date="2013" name="Antonie Van Leeuwenhoek">
        <title>Sphingomonas ginsenosidivorax sp. nov., with the ability to transform ginsenosides.</title>
        <authorList>
            <person name="Jin X.F."/>
            <person name="Kim J.K."/>
            <person name="Liu Q.M."/>
            <person name="Kang M.S."/>
            <person name="He D."/>
            <person name="Jin F.X."/>
            <person name="Kim S.C."/>
            <person name="Im W.T."/>
        </authorList>
    </citation>
    <scope>NUCLEOTIDE SEQUENCE [LARGE SCALE GENOMIC DNA]</scope>
    <source>
        <strain evidence="6 7">KHI67</strain>
    </source>
</reference>